<evidence type="ECO:0000256" key="6">
    <source>
        <dbReference type="ARBA" id="ARBA00022779"/>
    </source>
</evidence>
<evidence type="ECO:0000256" key="3">
    <source>
        <dbReference type="ARBA" id="ARBA00021897"/>
    </source>
</evidence>
<dbReference type="Pfam" id="PF01052">
    <property type="entry name" value="FliMN_C"/>
    <property type="match status" value="1"/>
</dbReference>
<proteinExistence type="inferred from homology"/>
<evidence type="ECO:0000313" key="11">
    <source>
        <dbReference type="Proteomes" id="UP000245802"/>
    </source>
</evidence>
<comment type="subcellular location">
    <subcellularLocation>
        <location evidence="1">Cell membrane</location>
        <topology evidence="1">Peripheral membrane protein</topology>
        <orientation evidence="1">Cytoplasmic side</orientation>
    </subcellularLocation>
</comment>
<keyword evidence="11" id="KW-1185">Reference proteome</keyword>
<dbReference type="GO" id="GO:0009425">
    <property type="term" value="C:bacterial-type flagellum basal body"/>
    <property type="evidence" value="ECO:0007669"/>
    <property type="project" value="InterPro"/>
</dbReference>
<comment type="similarity">
    <text evidence="2">Belongs to the FliN/MopA/SpaO family.</text>
</comment>
<evidence type="ECO:0000256" key="7">
    <source>
        <dbReference type="ARBA" id="ARBA00023136"/>
    </source>
</evidence>
<organism evidence="10 11">
    <name type="scientific">Gemmata obscuriglobus</name>
    <dbReference type="NCBI Taxonomy" id="114"/>
    <lineage>
        <taxon>Bacteria</taxon>
        <taxon>Pseudomonadati</taxon>
        <taxon>Planctomycetota</taxon>
        <taxon>Planctomycetia</taxon>
        <taxon>Gemmatales</taxon>
        <taxon>Gemmataceae</taxon>
        <taxon>Gemmata</taxon>
    </lineage>
</organism>
<name>A0A2Z3GZA3_9BACT</name>
<dbReference type="PRINTS" id="PR00956">
    <property type="entry name" value="FLGMOTORFLIN"/>
</dbReference>
<dbReference type="InterPro" id="IPR036429">
    <property type="entry name" value="SpoA-like_sf"/>
</dbReference>
<dbReference type="SUPFAM" id="SSF101801">
    <property type="entry name" value="Surface presentation of antigens (SPOA)"/>
    <property type="match status" value="1"/>
</dbReference>
<keyword evidence="4" id="KW-1003">Cell membrane</keyword>
<keyword evidence="6" id="KW-0283">Flagellar rotation</keyword>
<dbReference type="GO" id="GO:0071973">
    <property type="term" value="P:bacterial-type flagellum-dependent cell motility"/>
    <property type="evidence" value="ECO:0007669"/>
    <property type="project" value="InterPro"/>
</dbReference>
<dbReference type="Gene3D" id="2.30.330.10">
    <property type="entry name" value="SpoA-like"/>
    <property type="match status" value="1"/>
</dbReference>
<feature type="domain" description="Flagellar motor switch protein FliN-like C-terminal" evidence="9">
    <location>
        <begin position="38"/>
        <end position="107"/>
    </location>
</feature>
<evidence type="ECO:0000313" key="10">
    <source>
        <dbReference type="EMBL" id="AWM37382.1"/>
    </source>
</evidence>
<evidence type="ECO:0000256" key="1">
    <source>
        <dbReference type="ARBA" id="ARBA00004413"/>
    </source>
</evidence>
<dbReference type="KEGG" id="gog:C1280_10415"/>
<keyword evidence="7" id="KW-0472">Membrane</keyword>
<feature type="region of interest" description="Disordered" evidence="8">
    <location>
        <begin position="1"/>
        <end position="36"/>
    </location>
</feature>
<evidence type="ECO:0000256" key="8">
    <source>
        <dbReference type="SAM" id="MobiDB-lite"/>
    </source>
</evidence>
<dbReference type="PANTHER" id="PTHR43484:SF1">
    <property type="entry name" value="FLAGELLAR MOTOR SWITCH PROTEIN FLIN"/>
    <property type="match status" value="1"/>
</dbReference>
<dbReference type="InterPro" id="IPR001172">
    <property type="entry name" value="FliN_T3SS_HrcQb"/>
</dbReference>
<evidence type="ECO:0000256" key="2">
    <source>
        <dbReference type="ARBA" id="ARBA00009226"/>
    </source>
</evidence>
<sequence length="117" mass="12137">MAETTPTDPADPGVVARQAEFPRLEPRAGTGPGSTLESLRDVPITITARLGRAVLPIGEILTLGPGSVVELEEVISAPVELTVRGVPFAVGEVVVVGEHFAVRIKNLLPPTGAKPEA</sequence>
<accession>A0A2Z3GZA3</accession>
<dbReference type="PANTHER" id="PTHR43484">
    <property type="match status" value="1"/>
</dbReference>
<dbReference type="RefSeq" id="WP_010037614.1">
    <property type="nucleotide sequence ID" value="NZ_CP025958.1"/>
</dbReference>
<reference evidence="10 11" key="1">
    <citation type="submission" date="2018-01" db="EMBL/GenBank/DDBJ databases">
        <title>G. obscuriglobus.</title>
        <authorList>
            <person name="Franke J."/>
            <person name="Blomberg W."/>
            <person name="Selmecki A."/>
        </authorList>
    </citation>
    <scope>NUCLEOTIDE SEQUENCE [LARGE SCALE GENOMIC DNA]</scope>
    <source>
        <strain evidence="10 11">DSM 5831</strain>
    </source>
</reference>
<dbReference type="EMBL" id="CP025958">
    <property type="protein sequence ID" value="AWM37382.1"/>
    <property type="molecule type" value="Genomic_DNA"/>
</dbReference>
<dbReference type="GO" id="GO:0006935">
    <property type="term" value="P:chemotaxis"/>
    <property type="evidence" value="ECO:0007669"/>
    <property type="project" value="UniProtKB-KW"/>
</dbReference>
<evidence type="ECO:0000256" key="4">
    <source>
        <dbReference type="ARBA" id="ARBA00022475"/>
    </source>
</evidence>
<dbReference type="GO" id="GO:0005886">
    <property type="term" value="C:plasma membrane"/>
    <property type="evidence" value="ECO:0007669"/>
    <property type="project" value="UniProtKB-SubCell"/>
</dbReference>
<dbReference type="InterPro" id="IPR051469">
    <property type="entry name" value="FliN/MopA/SpaO"/>
</dbReference>
<protein>
    <recommendedName>
        <fullName evidence="3">Flagellar motor switch protein FliN</fullName>
    </recommendedName>
</protein>
<dbReference type="GO" id="GO:0003774">
    <property type="term" value="F:cytoskeletal motor activity"/>
    <property type="evidence" value="ECO:0007669"/>
    <property type="project" value="InterPro"/>
</dbReference>
<keyword evidence="5" id="KW-0145">Chemotaxis</keyword>
<dbReference type="OrthoDB" id="287320at2"/>
<evidence type="ECO:0000259" key="9">
    <source>
        <dbReference type="Pfam" id="PF01052"/>
    </source>
</evidence>
<dbReference type="AlphaFoldDB" id="A0A2Z3GZA3"/>
<gene>
    <name evidence="10" type="ORF">C1280_10415</name>
</gene>
<evidence type="ECO:0000256" key="5">
    <source>
        <dbReference type="ARBA" id="ARBA00022500"/>
    </source>
</evidence>
<dbReference type="InterPro" id="IPR001543">
    <property type="entry name" value="FliN-like_C"/>
</dbReference>
<dbReference type="Proteomes" id="UP000245802">
    <property type="component" value="Chromosome"/>
</dbReference>